<reference evidence="2" key="1">
    <citation type="submission" date="2016-08" db="EMBL/GenBank/DDBJ databases">
        <authorList>
            <person name="Varghese N."/>
            <person name="Submissions Spin"/>
        </authorList>
    </citation>
    <scope>NUCLEOTIDE SEQUENCE [LARGE SCALE GENOMIC DNA]</scope>
    <source>
        <strain evidence="2">R-52791</strain>
    </source>
</reference>
<dbReference type="InterPro" id="IPR036102">
    <property type="entry name" value="OsmC/Ohrsf"/>
</dbReference>
<dbReference type="AlphaFoldDB" id="A0A1C4H3W6"/>
<dbReference type="InterPro" id="IPR003718">
    <property type="entry name" value="OsmC/Ohr_fam"/>
</dbReference>
<dbReference type="Gene3D" id="3.30.300.20">
    <property type="match status" value="1"/>
</dbReference>
<dbReference type="OrthoDB" id="4703953at2"/>
<keyword evidence="2" id="KW-1185">Reference proteome</keyword>
<name>A0A1C4H3W6_9BIFI</name>
<organism evidence="1 2">
    <name type="scientific">Bifidobacterium commune</name>
    <dbReference type="NCBI Taxonomy" id="1505727"/>
    <lineage>
        <taxon>Bacteria</taxon>
        <taxon>Bacillati</taxon>
        <taxon>Actinomycetota</taxon>
        <taxon>Actinomycetes</taxon>
        <taxon>Bifidobacteriales</taxon>
        <taxon>Bifidobacteriaceae</taxon>
        <taxon>Bifidobacterium</taxon>
    </lineage>
</organism>
<dbReference type="Pfam" id="PF02566">
    <property type="entry name" value="OsmC"/>
    <property type="match status" value="1"/>
</dbReference>
<gene>
    <name evidence="1" type="ORF">GA0061077_0740</name>
</gene>
<proteinExistence type="predicted"/>
<sequence>MAKKLWVERNKDGSWDAFSDEGAHLKFGHGKGQFNPGDLMKVALAACAALSSQMTVENSLGEGKGATITVEGDADHKANAYTAFREQVVVDARDAGIRGKDADKLKERVEKHIEKSCTVMHTYEQATPVSMDIKVLTK</sequence>
<dbReference type="EMBL" id="FMBL01000001">
    <property type="protein sequence ID" value="SCC79461.1"/>
    <property type="molecule type" value="Genomic_DNA"/>
</dbReference>
<dbReference type="RefSeq" id="WP_091847508.1">
    <property type="nucleotide sequence ID" value="NZ_FMBL01000001.1"/>
</dbReference>
<accession>A0A1C4H3W6</accession>
<evidence type="ECO:0000313" key="1">
    <source>
        <dbReference type="EMBL" id="SCC79461.1"/>
    </source>
</evidence>
<dbReference type="InterPro" id="IPR015946">
    <property type="entry name" value="KH_dom-like_a/b"/>
</dbReference>
<dbReference type="Proteomes" id="UP000242610">
    <property type="component" value="Unassembled WGS sequence"/>
</dbReference>
<dbReference type="SUPFAM" id="SSF82784">
    <property type="entry name" value="OsmC-like"/>
    <property type="match status" value="1"/>
</dbReference>
<protein>
    <submittedName>
        <fullName evidence="1">Uncharacterized OsmC-related protein</fullName>
    </submittedName>
</protein>
<dbReference type="STRING" id="1505727.GA0061077_0740"/>
<evidence type="ECO:0000313" key="2">
    <source>
        <dbReference type="Proteomes" id="UP000242610"/>
    </source>
</evidence>